<evidence type="ECO:0000313" key="10">
    <source>
        <dbReference type="EMBL" id="KAG2654518.1"/>
    </source>
</evidence>
<dbReference type="FunFam" id="3.40.50.720:FF:000284">
    <property type="entry name" value="Lysine-ketoglutarate reductase/saccharopine dehydrogenase1"/>
    <property type="match status" value="1"/>
</dbReference>
<gene>
    <name evidence="10" type="ORF">PVAP13_1NG520900</name>
</gene>
<dbReference type="AlphaFoldDB" id="A0A8T0X7D6"/>
<comment type="similarity">
    <text evidence="7">In the C-terminal section; belongs to the saccharopine dehydrogenase family.</text>
</comment>
<dbReference type="GO" id="GO:0005737">
    <property type="term" value="C:cytoplasm"/>
    <property type="evidence" value="ECO:0007669"/>
    <property type="project" value="TreeGrafter"/>
</dbReference>
<dbReference type="Proteomes" id="UP000823388">
    <property type="component" value="Chromosome 1N"/>
</dbReference>
<comment type="pathway">
    <text evidence="2">Amino-acid degradation; L-lysine degradation via saccharopine pathway; glutaryl-CoA from L-lysine: step 2/6.</text>
</comment>
<dbReference type="PANTHER" id="PTHR11133:SF22">
    <property type="entry name" value="ALPHA-AMINOADIPIC SEMIALDEHYDE SYNTHASE, MITOCHONDRIAL"/>
    <property type="match status" value="1"/>
</dbReference>
<dbReference type="Pfam" id="PF16653">
    <property type="entry name" value="Sacchrp_dh_C"/>
    <property type="match status" value="1"/>
</dbReference>
<dbReference type="InterPro" id="IPR007545">
    <property type="entry name" value="LOR/SDH_bifunc_enz_cons_dom"/>
</dbReference>
<organism evidence="10 11">
    <name type="scientific">Panicum virgatum</name>
    <name type="common">Blackwell switchgrass</name>
    <dbReference type="NCBI Taxonomy" id="38727"/>
    <lineage>
        <taxon>Eukaryota</taxon>
        <taxon>Viridiplantae</taxon>
        <taxon>Streptophyta</taxon>
        <taxon>Embryophyta</taxon>
        <taxon>Tracheophyta</taxon>
        <taxon>Spermatophyta</taxon>
        <taxon>Magnoliopsida</taxon>
        <taxon>Liliopsida</taxon>
        <taxon>Poales</taxon>
        <taxon>Poaceae</taxon>
        <taxon>PACMAD clade</taxon>
        <taxon>Panicoideae</taxon>
        <taxon>Panicodae</taxon>
        <taxon>Paniceae</taxon>
        <taxon>Panicinae</taxon>
        <taxon>Panicum</taxon>
        <taxon>Panicum sect. Hiantes</taxon>
    </lineage>
</organism>
<dbReference type="SUPFAM" id="SSF51735">
    <property type="entry name" value="NAD(P)-binding Rossmann-fold domains"/>
    <property type="match status" value="1"/>
</dbReference>
<accession>A0A8T0X7D6</accession>
<evidence type="ECO:0008006" key="12">
    <source>
        <dbReference type="Google" id="ProtNLM"/>
    </source>
</evidence>
<dbReference type="Gene3D" id="3.30.360.10">
    <property type="entry name" value="Dihydrodipicolinate Reductase, domain 2"/>
    <property type="match status" value="1"/>
</dbReference>
<dbReference type="FunFam" id="3.30.70.2690:FF:000001">
    <property type="entry name" value="Lysine-ketoglutarate reductase/saccharopine dehydrogenase1"/>
    <property type="match status" value="1"/>
</dbReference>
<evidence type="ECO:0000256" key="6">
    <source>
        <dbReference type="ARBA" id="ARBA00023268"/>
    </source>
</evidence>
<keyword evidence="5" id="KW-0520">NAD</keyword>
<dbReference type="Gene3D" id="3.40.50.720">
    <property type="entry name" value="NAD(P)-binding Rossmann-like Domain"/>
    <property type="match status" value="2"/>
</dbReference>
<evidence type="ECO:0000256" key="3">
    <source>
        <dbReference type="ARBA" id="ARBA00022857"/>
    </source>
</evidence>
<dbReference type="InterPro" id="IPR007698">
    <property type="entry name" value="AlaDH/PNT_NAD(H)-bd"/>
</dbReference>
<dbReference type="Pfam" id="PF03435">
    <property type="entry name" value="Sacchrp_dh_NADP"/>
    <property type="match status" value="1"/>
</dbReference>
<evidence type="ECO:0000256" key="5">
    <source>
        <dbReference type="ARBA" id="ARBA00023027"/>
    </source>
</evidence>
<protein>
    <recommendedName>
        <fullName evidence="12">Saccharopine dehydrogenase (NAD(+), L-glutamate-forming)</fullName>
    </recommendedName>
</protein>
<dbReference type="GO" id="GO:0004753">
    <property type="term" value="F:saccharopine dehydrogenase activity"/>
    <property type="evidence" value="ECO:0007669"/>
    <property type="project" value="TreeGrafter"/>
</dbReference>
<evidence type="ECO:0000256" key="1">
    <source>
        <dbReference type="ARBA" id="ARBA00004682"/>
    </source>
</evidence>
<proteinExistence type="inferred from homology"/>
<evidence type="ECO:0000256" key="7">
    <source>
        <dbReference type="ARBA" id="ARBA00025744"/>
    </source>
</evidence>
<keyword evidence="3" id="KW-0521">NADP</keyword>
<reference evidence="10" key="1">
    <citation type="submission" date="2020-05" db="EMBL/GenBank/DDBJ databases">
        <title>WGS assembly of Panicum virgatum.</title>
        <authorList>
            <person name="Lovell J.T."/>
            <person name="Jenkins J."/>
            <person name="Shu S."/>
            <person name="Juenger T.E."/>
            <person name="Schmutz J."/>
        </authorList>
    </citation>
    <scope>NUCLEOTIDE SEQUENCE</scope>
    <source>
        <strain evidence="10">AP13</strain>
    </source>
</reference>
<dbReference type="CDD" id="cd12144">
    <property type="entry name" value="SDH_N_domain"/>
    <property type="match status" value="1"/>
</dbReference>
<keyword evidence="6" id="KW-0511">Multifunctional enzyme</keyword>
<dbReference type="InterPro" id="IPR036291">
    <property type="entry name" value="NAD(P)-bd_dom_sf"/>
</dbReference>
<feature type="domain" description="Alanine dehydrogenase/pyridine nucleotide transhydrogenase N-terminal" evidence="9">
    <location>
        <begin position="31"/>
        <end position="167"/>
    </location>
</feature>
<dbReference type="Pfam" id="PF05222">
    <property type="entry name" value="AlaDh_PNT_N"/>
    <property type="match status" value="1"/>
</dbReference>
<dbReference type="InterPro" id="IPR043009">
    <property type="entry name" value="LOR/SDH_bifunc_enz_cons_dom_sf"/>
</dbReference>
<dbReference type="Gene3D" id="1.10.1870.10">
    <property type="entry name" value="Domain 3, Saccharopine reductase"/>
    <property type="match status" value="1"/>
</dbReference>
<dbReference type="Pfam" id="PF04455">
    <property type="entry name" value="Saccharop_dh_N"/>
    <property type="match status" value="1"/>
</dbReference>
<comment type="caution">
    <text evidence="10">The sequence shown here is derived from an EMBL/GenBank/DDBJ whole genome shotgun (WGS) entry which is preliminary data.</text>
</comment>
<dbReference type="InterPro" id="IPR032095">
    <property type="entry name" value="Sacchrp_dh-like_C"/>
</dbReference>
<dbReference type="Gene3D" id="3.30.70.2690">
    <property type="entry name" value="LOR/SDH bifunctional enzyme, conserved domain"/>
    <property type="match status" value="1"/>
</dbReference>
<evidence type="ECO:0000313" key="11">
    <source>
        <dbReference type="Proteomes" id="UP000823388"/>
    </source>
</evidence>
<evidence type="ECO:0000256" key="2">
    <source>
        <dbReference type="ARBA" id="ARBA00004720"/>
    </source>
</evidence>
<keyword evidence="4" id="KW-0560">Oxidoreductase</keyword>
<dbReference type="CDD" id="cd12189">
    <property type="entry name" value="LKR_SDH_like"/>
    <property type="match status" value="1"/>
</dbReference>
<dbReference type="FunFam" id="3.30.360.10:FF:000008">
    <property type="entry name" value="Alpha-aminoadipic semialdehyde synthase, mitochondrial"/>
    <property type="match status" value="1"/>
</dbReference>
<keyword evidence="11" id="KW-1185">Reference proteome</keyword>
<evidence type="ECO:0000259" key="8">
    <source>
        <dbReference type="SMART" id="SM01002"/>
    </source>
</evidence>
<dbReference type="SMART" id="SM01002">
    <property type="entry name" value="AlaDh_PNT_C"/>
    <property type="match status" value="1"/>
</dbReference>
<dbReference type="InterPro" id="IPR005097">
    <property type="entry name" value="Sacchrp_dh_NADP-bd"/>
</dbReference>
<dbReference type="SMART" id="SM01003">
    <property type="entry name" value="AlaDh_PNT_N"/>
    <property type="match status" value="1"/>
</dbReference>
<dbReference type="EMBL" id="CM029038">
    <property type="protein sequence ID" value="KAG2654518.1"/>
    <property type="molecule type" value="Genomic_DNA"/>
</dbReference>
<dbReference type="SUPFAM" id="SSF52283">
    <property type="entry name" value="Formate/glycerate dehydrogenase catalytic domain-like"/>
    <property type="match status" value="1"/>
</dbReference>
<dbReference type="FunFam" id="1.10.1870.10:FF:000003">
    <property type="entry name" value="Lysine-ketoglutarate reductase/saccharopine dehydrogenase1"/>
    <property type="match status" value="1"/>
</dbReference>
<evidence type="ECO:0000259" key="9">
    <source>
        <dbReference type="SMART" id="SM01003"/>
    </source>
</evidence>
<name>A0A8T0X7D6_PANVG</name>
<dbReference type="InterPro" id="IPR007886">
    <property type="entry name" value="AlaDH/PNT_N"/>
</dbReference>
<dbReference type="InterPro" id="IPR051168">
    <property type="entry name" value="AASS"/>
</dbReference>
<dbReference type="GO" id="GO:0019878">
    <property type="term" value="P:lysine biosynthetic process via aminoadipic acid"/>
    <property type="evidence" value="ECO:0007669"/>
    <property type="project" value="TreeGrafter"/>
</dbReference>
<evidence type="ECO:0000256" key="4">
    <source>
        <dbReference type="ARBA" id="ARBA00023002"/>
    </source>
</evidence>
<dbReference type="SUPFAM" id="SSF55347">
    <property type="entry name" value="Glyceraldehyde-3-phosphate dehydrogenase-like, C-terminal domain"/>
    <property type="match status" value="1"/>
</dbReference>
<feature type="domain" description="Alanine dehydrogenase/pyridine nucleotide transhydrogenase NAD(H)-binding" evidence="8">
    <location>
        <begin position="207"/>
        <end position="401"/>
    </location>
</feature>
<comment type="pathway">
    <text evidence="1">Amino-acid degradation; L-lysine degradation via saccharopine pathway; glutaryl-CoA from L-lysine: step 1/6.</text>
</comment>
<dbReference type="PANTHER" id="PTHR11133">
    <property type="entry name" value="SACCHAROPINE DEHYDROGENASE"/>
    <property type="match status" value="1"/>
</dbReference>
<sequence>MFVIVAPLLDFDMGSAATESNDTLLGNGVVGILAETCNMWERRAPLTPSHCARLLLGGGNRTRVNRIIVQPSTKRIHHDAQYEDAGCEISEDLSECGLIIGIKQPKLEMILPDRAYAFFSHTHKAQKENMPLLDKILEERVSLFDYELIVGDDGKRLLAFGKFAGRAGLVDFLHGLGQRYLSLGYSTPFLSLGQSHMYPSLAAAKAAVIAVGEEIATFGLPSGICPIVFVFTGVGNVSQGAQEIFKLLPHTFIDAEKLPEVSAAWNLSKQSQSTKRVFQLYGCVVTSRDMVSHKDPTRHFDKADYYAHPEHYAPVFHERIAPYASVIVNCMYWERRFPRLLSISQLQQLMKSGCPLVGICDITCDIGGSIEFVDKSTSIEKPFFRDLAPAKANPSPDKKYSTLVSLSGHLFDKFLINEALDIIEAAGGSFQLVRCEVGQSIDDTSYSELEVGADDTSTLDKIIDSLTSLANAHGGDDDARKETELALKIGKVNECGTGDTVDKDGPKILILGAGRVCRPAAQFLASYRPDDNNTDQIHVIVASLYQKDAEEIVEGIKNATATQLDVADIGGLSDLVSQVEVVVSLLPASFHAAIARVCIELKKHMVTASYVDESMSNLSQAAKGAGVTILCEMGLDPGIDHMISVKMIDEAHARNGKVKSFTSFCGGLPSPAAANNPLAYKFSWNPAGAVRAGKNPAVYKFLGEAIHVDGSSLYESAKGLRLPELPAFALEHLPNRNSLIYGDLYGITKEASTIYRATLRYEGFSEIMATLSKIGFFDAANHPLLQDANRPTYKGFLDELLNADNISTITTNLNIEASGGYDDELIARILSLGHCKEKDIAVKTVKTIKFLGLHEEIQIPKDCSSAFDVICQRMEQRMAYGHNEQDMVLLHHEVEVEYPDGRPTEKHQATLLEFGKVENGGSTTTAMALTVGVPAAIGALLLLENKVNTKGVIRPLEPEIYIPALEMLESSGIKLAEGVEI</sequence>